<protein>
    <submittedName>
        <fullName evidence="2">Uncharacterized protein</fullName>
    </submittedName>
</protein>
<reference evidence="2" key="2">
    <citation type="journal article" date="2015" name="Data Brief">
        <title>Shoot transcriptome of the giant reed, Arundo donax.</title>
        <authorList>
            <person name="Barrero R.A."/>
            <person name="Guerrero F.D."/>
            <person name="Moolhuijzen P."/>
            <person name="Goolsby J.A."/>
            <person name="Tidwell J."/>
            <person name="Bellgard S.E."/>
            <person name="Bellgard M.I."/>
        </authorList>
    </citation>
    <scope>NUCLEOTIDE SEQUENCE</scope>
    <source>
        <tissue evidence="2">Shoot tissue taken approximately 20 cm above the soil surface</tissue>
    </source>
</reference>
<evidence type="ECO:0000256" key="1">
    <source>
        <dbReference type="SAM" id="Phobius"/>
    </source>
</evidence>
<name>A0A0A9AX86_ARUDO</name>
<dbReference type="EMBL" id="GBRH01243402">
    <property type="protein sequence ID" value="JAD54493.1"/>
    <property type="molecule type" value="Transcribed_RNA"/>
</dbReference>
<sequence>MDIPLVTLVLIPQLLVLLQIWMPGSRTVK</sequence>
<proteinExistence type="predicted"/>
<accession>A0A0A9AX86</accession>
<feature type="transmembrane region" description="Helical" evidence="1">
    <location>
        <begin position="6"/>
        <end position="24"/>
    </location>
</feature>
<keyword evidence="1" id="KW-0472">Membrane</keyword>
<dbReference type="AlphaFoldDB" id="A0A0A9AX86"/>
<evidence type="ECO:0000313" key="2">
    <source>
        <dbReference type="EMBL" id="JAD54493.1"/>
    </source>
</evidence>
<organism evidence="2">
    <name type="scientific">Arundo donax</name>
    <name type="common">Giant reed</name>
    <name type="synonym">Donax arundinaceus</name>
    <dbReference type="NCBI Taxonomy" id="35708"/>
    <lineage>
        <taxon>Eukaryota</taxon>
        <taxon>Viridiplantae</taxon>
        <taxon>Streptophyta</taxon>
        <taxon>Embryophyta</taxon>
        <taxon>Tracheophyta</taxon>
        <taxon>Spermatophyta</taxon>
        <taxon>Magnoliopsida</taxon>
        <taxon>Liliopsida</taxon>
        <taxon>Poales</taxon>
        <taxon>Poaceae</taxon>
        <taxon>PACMAD clade</taxon>
        <taxon>Arundinoideae</taxon>
        <taxon>Arundineae</taxon>
        <taxon>Arundo</taxon>
    </lineage>
</organism>
<reference evidence="2" key="1">
    <citation type="submission" date="2014-09" db="EMBL/GenBank/DDBJ databases">
        <authorList>
            <person name="Magalhaes I.L.F."/>
            <person name="Oliveira U."/>
            <person name="Santos F.R."/>
            <person name="Vidigal T.H.D.A."/>
            <person name="Brescovit A.D."/>
            <person name="Santos A.J."/>
        </authorList>
    </citation>
    <scope>NUCLEOTIDE SEQUENCE</scope>
    <source>
        <tissue evidence="2">Shoot tissue taken approximately 20 cm above the soil surface</tissue>
    </source>
</reference>
<keyword evidence="1" id="KW-0812">Transmembrane</keyword>
<keyword evidence="1" id="KW-1133">Transmembrane helix</keyword>